<dbReference type="Proteomes" id="UP000271098">
    <property type="component" value="Unassembled WGS sequence"/>
</dbReference>
<keyword evidence="2" id="KW-1185">Reference proteome</keyword>
<accession>A0A183DAT7</accession>
<reference evidence="3" key="1">
    <citation type="submission" date="2016-06" db="UniProtKB">
        <authorList>
            <consortium name="WormBaseParasite"/>
        </authorList>
    </citation>
    <scope>IDENTIFICATION</scope>
</reference>
<evidence type="ECO:0000313" key="3">
    <source>
        <dbReference type="WBParaSite" id="GPUH_0000583601-mRNA-1"/>
    </source>
</evidence>
<gene>
    <name evidence="1" type="ORF">GPUH_LOCUS5830</name>
</gene>
<dbReference type="WBParaSite" id="GPUH_0000583601-mRNA-1">
    <property type="protein sequence ID" value="GPUH_0000583601-mRNA-1"/>
    <property type="gene ID" value="GPUH_0000583601"/>
</dbReference>
<sequence length="156" mass="17834">MRIVSYPWDLVMTDSLFTASGYALAELSRAHHVMMHSTDVESGHGISKGYARLFRHYLTMPRIFMHFDNPTYDVRSFVDRLVGAYNWFGNWFVFAVLANSYMKRVAAPLLPHFDFTRYNAEASMSFTDMPLSLYAPASASNEVSPSNKLKLKFSIV</sequence>
<protein>
    <submittedName>
        <fullName evidence="3">Glyco_trans_2-like domain-containing protein</fullName>
    </submittedName>
</protein>
<name>A0A183DAT7_9BILA</name>
<dbReference type="EMBL" id="UYRT01012805">
    <property type="protein sequence ID" value="VDK52329.1"/>
    <property type="molecule type" value="Genomic_DNA"/>
</dbReference>
<organism evidence="3">
    <name type="scientific">Gongylonema pulchrum</name>
    <dbReference type="NCBI Taxonomy" id="637853"/>
    <lineage>
        <taxon>Eukaryota</taxon>
        <taxon>Metazoa</taxon>
        <taxon>Ecdysozoa</taxon>
        <taxon>Nematoda</taxon>
        <taxon>Chromadorea</taxon>
        <taxon>Rhabditida</taxon>
        <taxon>Spirurina</taxon>
        <taxon>Spiruromorpha</taxon>
        <taxon>Spiruroidea</taxon>
        <taxon>Gongylonematidae</taxon>
        <taxon>Gongylonema</taxon>
    </lineage>
</organism>
<proteinExistence type="predicted"/>
<reference evidence="1 2" key="2">
    <citation type="submission" date="2018-11" db="EMBL/GenBank/DDBJ databases">
        <authorList>
            <consortium name="Pathogen Informatics"/>
        </authorList>
    </citation>
    <scope>NUCLEOTIDE SEQUENCE [LARGE SCALE GENOMIC DNA]</scope>
</reference>
<dbReference type="AlphaFoldDB" id="A0A183DAT7"/>
<evidence type="ECO:0000313" key="2">
    <source>
        <dbReference type="Proteomes" id="UP000271098"/>
    </source>
</evidence>
<evidence type="ECO:0000313" key="1">
    <source>
        <dbReference type="EMBL" id="VDK52329.1"/>
    </source>
</evidence>